<gene>
    <name evidence="2" type="ORF">ACFORO_27155</name>
</gene>
<protein>
    <submittedName>
        <fullName evidence="2">Exopolyphosphatase</fullName>
    </submittedName>
</protein>
<dbReference type="RefSeq" id="WP_354743727.1">
    <property type="nucleotide sequence ID" value="NZ_JBHMAY010000011.1"/>
</dbReference>
<dbReference type="Proteomes" id="UP001595764">
    <property type="component" value="Unassembled WGS sequence"/>
</dbReference>
<organism evidence="2 3">
    <name type="scientific">Amycolatopsis halotolerans</name>
    <dbReference type="NCBI Taxonomy" id="330083"/>
    <lineage>
        <taxon>Bacteria</taxon>
        <taxon>Bacillati</taxon>
        <taxon>Actinomycetota</taxon>
        <taxon>Actinomycetes</taxon>
        <taxon>Pseudonocardiales</taxon>
        <taxon>Pseudonocardiaceae</taxon>
        <taxon>Amycolatopsis</taxon>
    </lineage>
</organism>
<keyword evidence="3" id="KW-1185">Reference proteome</keyword>
<dbReference type="PANTHER" id="PTHR30005:SF13">
    <property type="entry name" value="EXOPOLYPHOSPHATASE 2"/>
    <property type="match status" value="1"/>
</dbReference>
<feature type="domain" description="Ppx/GppA phosphatase N-terminal" evidence="1">
    <location>
        <begin position="28"/>
        <end position="314"/>
    </location>
</feature>
<reference evidence="3" key="1">
    <citation type="journal article" date="2019" name="Int. J. Syst. Evol. Microbiol.">
        <title>The Global Catalogue of Microorganisms (GCM) 10K type strain sequencing project: providing services to taxonomists for standard genome sequencing and annotation.</title>
        <authorList>
            <consortium name="The Broad Institute Genomics Platform"/>
            <consortium name="The Broad Institute Genome Sequencing Center for Infectious Disease"/>
            <person name="Wu L."/>
            <person name="Ma J."/>
        </authorList>
    </citation>
    <scope>NUCLEOTIDE SEQUENCE [LARGE SCALE GENOMIC DNA]</scope>
    <source>
        <strain evidence="3">CGMCC 4.7682</strain>
    </source>
</reference>
<proteinExistence type="predicted"/>
<evidence type="ECO:0000259" key="1">
    <source>
        <dbReference type="Pfam" id="PF02541"/>
    </source>
</evidence>
<dbReference type="InterPro" id="IPR003695">
    <property type="entry name" value="Ppx_GppA_N"/>
</dbReference>
<name>A0ABV7QNF1_9PSEU</name>
<dbReference type="InterPro" id="IPR043129">
    <property type="entry name" value="ATPase_NBD"/>
</dbReference>
<comment type="caution">
    <text evidence="2">The sequence shown here is derived from an EMBL/GenBank/DDBJ whole genome shotgun (WGS) entry which is preliminary data.</text>
</comment>
<accession>A0ABV7QNF1</accession>
<dbReference type="Gene3D" id="3.30.420.40">
    <property type="match status" value="1"/>
</dbReference>
<dbReference type="Gene3D" id="3.30.420.150">
    <property type="entry name" value="Exopolyphosphatase. Domain 2"/>
    <property type="match status" value="1"/>
</dbReference>
<dbReference type="Pfam" id="PF02541">
    <property type="entry name" value="Ppx-GppA"/>
    <property type="match status" value="1"/>
</dbReference>
<dbReference type="PANTHER" id="PTHR30005">
    <property type="entry name" value="EXOPOLYPHOSPHATASE"/>
    <property type="match status" value="1"/>
</dbReference>
<evidence type="ECO:0000313" key="3">
    <source>
        <dbReference type="Proteomes" id="UP001595764"/>
    </source>
</evidence>
<dbReference type="InterPro" id="IPR050273">
    <property type="entry name" value="GppA/Ppx_hydrolase"/>
</dbReference>
<evidence type="ECO:0000313" key="2">
    <source>
        <dbReference type="EMBL" id="MFC3513874.1"/>
    </source>
</evidence>
<dbReference type="SUPFAM" id="SSF53067">
    <property type="entry name" value="Actin-like ATPase domain"/>
    <property type="match status" value="2"/>
</dbReference>
<dbReference type="CDD" id="cd24119">
    <property type="entry name" value="ASKHA_NBD_MtPPX2-like"/>
    <property type="match status" value="1"/>
</dbReference>
<dbReference type="EMBL" id="JBHRWI010000030">
    <property type="protein sequence ID" value="MFC3513874.1"/>
    <property type="molecule type" value="Genomic_DNA"/>
</dbReference>
<sequence length="317" mass="33603">MPRVAAIDCGTNSIRLLVAELTPRHDGTVDLRDLHREMRIVRLGQGVDATGRLAPEALERTRAALADYTVAARRKGVEKVRMVATSATRDASNRDEFFAMTRETLGVEAEVISGDEEARLSFTGAVGEQDPEDGPFVVVDVGGGSTELVLGTWNGREAEVIAAKSVDIGCVRITERALKGDPPTADEVAAARELARGILAEAFDVVDVAKARTWIGVAGTVTTLSAVSLALPEYDSERIHLSKLTHGEIDRVAQELLAADRETRAANPVIHPGRVDVIGGGAVVVQVLAEELAARGGPDQLVVSEHDILDGIALSLA</sequence>